<feature type="domain" description="L-arabinose isomerase C-terminal" evidence="7">
    <location>
        <begin position="319"/>
        <end position="458"/>
    </location>
</feature>
<keyword evidence="4 9" id="KW-0413">Isomerase</keyword>
<keyword evidence="10" id="KW-1185">Reference proteome</keyword>
<dbReference type="GO" id="GO:0019569">
    <property type="term" value="P:L-arabinose catabolic process to D-xylulose 5-phosphate"/>
    <property type="evidence" value="ECO:0007669"/>
    <property type="project" value="TreeGrafter"/>
</dbReference>
<accession>A0A1G5I250</accession>
<dbReference type="InterPro" id="IPR055390">
    <property type="entry name" value="AraA_central"/>
</dbReference>
<evidence type="ECO:0000259" key="7">
    <source>
        <dbReference type="Pfam" id="PF11762"/>
    </source>
</evidence>
<evidence type="ECO:0000256" key="2">
    <source>
        <dbReference type="ARBA" id="ARBA00022935"/>
    </source>
</evidence>
<dbReference type="RefSeq" id="WP_091543282.1">
    <property type="nucleotide sequence ID" value="NZ_FMUS01000013.1"/>
</dbReference>
<evidence type="ECO:0000256" key="5">
    <source>
        <dbReference type="ARBA" id="ARBA00023277"/>
    </source>
</evidence>
<dbReference type="Pfam" id="PF24856">
    <property type="entry name" value="AraA_central"/>
    <property type="match status" value="1"/>
</dbReference>
<dbReference type="GO" id="GO:0008733">
    <property type="term" value="F:L-arabinose isomerase activity"/>
    <property type="evidence" value="ECO:0007669"/>
    <property type="project" value="InterPro"/>
</dbReference>
<keyword evidence="5" id="KW-0119">Carbohydrate metabolism</keyword>
<evidence type="ECO:0000313" key="10">
    <source>
        <dbReference type="Proteomes" id="UP000198636"/>
    </source>
</evidence>
<evidence type="ECO:0000256" key="3">
    <source>
        <dbReference type="ARBA" id="ARBA00023211"/>
    </source>
</evidence>
<dbReference type="CDD" id="cd00578">
    <property type="entry name" value="L-fuc_L-ara-isomerases"/>
    <property type="match status" value="1"/>
</dbReference>
<dbReference type="SUPFAM" id="SSF50443">
    <property type="entry name" value="FucI/AraA C-terminal domain-like"/>
    <property type="match status" value="1"/>
</dbReference>
<dbReference type="Proteomes" id="UP000198636">
    <property type="component" value="Unassembled WGS sequence"/>
</dbReference>
<organism evidence="9 10">
    <name type="scientific">Alkaliphilus peptidifermentans DSM 18978</name>
    <dbReference type="NCBI Taxonomy" id="1120976"/>
    <lineage>
        <taxon>Bacteria</taxon>
        <taxon>Bacillati</taxon>
        <taxon>Bacillota</taxon>
        <taxon>Clostridia</taxon>
        <taxon>Peptostreptococcales</taxon>
        <taxon>Natronincolaceae</taxon>
        <taxon>Alkaliphilus</taxon>
    </lineage>
</organism>
<evidence type="ECO:0000313" key="9">
    <source>
        <dbReference type="EMBL" id="SCY69971.1"/>
    </source>
</evidence>
<feature type="domain" description="L-arabinose isomerase N-terminal" evidence="6">
    <location>
        <begin position="15"/>
        <end position="169"/>
    </location>
</feature>
<gene>
    <name evidence="9" type="ORF">SAMN03080606_02209</name>
</gene>
<dbReference type="GO" id="GO:0005829">
    <property type="term" value="C:cytosol"/>
    <property type="evidence" value="ECO:0007669"/>
    <property type="project" value="TreeGrafter"/>
</dbReference>
<keyword evidence="3" id="KW-0464">Manganese</keyword>
<evidence type="ECO:0000256" key="4">
    <source>
        <dbReference type="ARBA" id="ARBA00023235"/>
    </source>
</evidence>
<evidence type="ECO:0000259" key="8">
    <source>
        <dbReference type="Pfam" id="PF24856"/>
    </source>
</evidence>
<reference evidence="9 10" key="1">
    <citation type="submission" date="2016-10" db="EMBL/GenBank/DDBJ databases">
        <authorList>
            <person name="de Groot N.N."/>
        </authorList>
    </citation>
    <scope>NUCLEOTIDE SEQUENCE [LARGE SCALE GENOMIC DNA]</scope>
    <source>
        <strain evidence="9 10">DSM 18978</strain>
    </source>
</reference>
<sequence>MKHGKPQIGLLGIMQELYDDMIPGITKHQENYAREIVKEFSDEVELIFPRAARNRQDIEEIVKKFNSDDLDGIMIVMLTYGPGQRIVRALQMNKLPILLANTQPVPSVTDEWNMDDLTYNQGIHGAQDTANAILRTYKRTCPIVSGDWRSEKFKYYIVDWAKAAQTASELKKMKVAIFGRMEGMGDITTDDSAFLRKIGPQVCYEDIGQIYRNMENISQQEIDKQIEVDYQNFIIDPKLKKENHEYAVRLQLGFKKLMLEKGYSGFTAYFNVFKGDGRFKQIPMLAASNLMAEGYGYAAEGDSITCSLVAAGHVLEENAHFTEMYAMDFEKDSMLMSHMGEGNWKIAKKVELRDRELGIGNLDNPPTTVFMAKPGDATLVSLVPLWGEKYRLVISYGEILETMEVPFIEMPYFHFKPSTGVYECNDNWLRNGGTHHQVLHLGDLRRRWKFLCEILDIEYVEV</sequence>
<evidence type="ECO:0000256" key="1">
    <source>
        <dbReference type="ARBA" id="ARBA00022723"/>
    </source>
</evidence>
<proteinExistence type="predicted"/>
<dbReference type="EMBL" id="FMUS01000013">
    <property type="protein sequence ID" value="SCY69971.1"/>
    <property type="molecule type" value="Genomic_DNA"/>
</dbReference>
<dbReference type="PANTHER" id="PTHR38464:SF1">
    <property type="entry name" value="L-ARABINOSE ISOMERASE"/>
    <property type="match status" value="1"/>
</dbReference>
<dbReference type="Pfam" id="PF02610">
    <property type="entry name" value="AraA_N"/>
    <property type="match status" value="1"/>
</dbReference>
<dbReference type="GO" id="GO:0046872">
    <property type="term" value="F:metal ion binding"/>
    <property type="evidence" value="ECO:0007669"/>
    <property type="project" value="UniProtKB-KW"/>
</dbReference>
<dbReference type="STRING" id="1120976.SAMN03080606_02209"/>
<dbReference type="PIRSF" id="PIRSF001478">
    <property type="entry name" value="L-ara_isomerase"/>
    <property type="match status" value="1"/>
</dbReference>
<keyword evidence="2" id="KW-0054">Arabinose catabolism</keyword>
<feature type="domain" description="L-arabinose isomerase central" evidence="8">
    <location>
        <begin position="196"/>
        <end position="316"/>
    </location>
</feature>
<dbReference type="InterPro" id="IPR038583">
    <property type="entry name" value="AraA_N_sf"/>
</dbReference>
<dbReference type="InterPro" id="IPR055389">
    <property type="entry name" value="AraA_N"/>
</dbReference>
<dbReference type="InterPro" id="IPR024664">
    <property type="entry name" value="Ara_Isoase_C"/>
</dbReference>
<dbReference type="PANTHER" id="PTHR38464">
    <property type="entry name" value="L-ARABINOSE ISOMERASE"/>
    <property type="match status" value="1"/>
</dbReference>
<name>A0A1G5I250_9FIRM</name>
<keyword evidence="1" id="KW-0479">Metal-binding</keyword>
<evidence type="ECO:0000259" key="6">
    <source>
        <dbReference type="Pfam" id="PF02610"/>
    </source>
</evidence>
<dbReference type="Pfam" id="PF11762">
    <property type="entry name" value="Arabinose_Iso_C"/>
    <property type="match status" value="1"/>
</dbReference>
<dbReference type="AlphaFoldDB" id="A0A1G5I250"/>
<dbReference type="Gene3D" id="3.40.50.10940">
    <property type="match status" value="1"/>
</dbReference>
<dbReference type="InterPro" id="IPR004216">
    <property type="entry name" value="Fuc/Ara_isomerase_C"/>
</dbReference>
<dbReference type="InterPro" id="IPR009015">
    <property type="entry name" value="Fucose_isomerase_N/cen_sf"/>
</dbReference>
<dbReference type="OrthoDB" id="9765600at2"/>
<dbReference type="SUPFAM" id="SSF53743">
    <property type="entry name" value="FucI/AraA N-terminal and middle domains"/>
    <property type="match status" value="1"/>
</dbReference>
<dbReference type="InterPro" id="IPR003762">
    <property type="entry name" value="Lara_isomerase"/>
</dbReference>
<protein>
    <submittedName>
        <fullName evidence="9">L-arabinose isomerase</fullName>
    </submittedName>
</protein>